<evidence type="ECO:0000313" key="3">
    <source>
        <dbReference type="Proteomes" id="UP000199024"/>
    </source>
</evidence>
<sequence length="61" mass="7188">MFRFVLQVAFIRRILQFRFIRFTLFLVFAGALIAGLIYASIVFHALTERNQAPHVQHHSTR</sequence>
<accession>A0A1I6MID1</accession>
<keyword evidence="1" id="KW-1133">Transmembrane helix</keyword>
<dbReference type="Proteomes" id="UP000199024">
    <property type="component" value="Unassembled WGS sequence"/>
</dbReference>
<keyword evidence="1" id="KW-0472">Membrane</keyword>
<gene>
    <name evidence="2" type="ORF">SAMN05421771_2695</name>
</gene>
<feature type="transmembrane region" description="Helical" evidence="1">
    <location>
        <begin position="20"/>
        <end position="46"/>
    </location>
</feature>
<protein>
    <submittedName>
        <fullName evidence="2">Uncharacterized protein</fullName>
    </submittedName>
</protein>
<dbReference type="STRING" id="474950.SAMN05421771_2695"/>
<reference evidence="2 3" key="1">
    <citation type="submission" date="2016-10" db="EMBL/GenBank/DDBJ databases">
        <authorList>
            <person name="de Groot N.N."/>
        </authorList>
    </citation>
    <scope>NUCLEOTIDE SEQUENCE [LARGE SCALE GENOMIC DNA]</scope>
    <source>
        <strain evidence="2 3">DSM 21001</strain>
    </source>
</reference>
<keyword evidence="3" id="KW-1185">Reference proteome</keyword>
<dbReference type="EMBL" id="FOZL01000001">
    <property type="protein sequence ID" value="SFS15367.1"/>
    <property type="molecule type" value="Genomic_DNA"/>
</dbReference>
<evidence type="ECO:0000313" key="2">
    <source>
        <dbReference type="EMBL" id="SFS15367.1"/>
    </source>
</evidence>
<keyword evidence="1" id="KW-0812">Transmembrane</keyword>
<dbReference type="AlphaFoldDB" id="A0A1I6MID1"/>
<evidence type="ECO:0000256" key="1">
    <source>
        <dbReference type="SAM" id="Phobius"/>
    </source>
</evidence>
<proteinExistence type="predicted"/>
<name>A0A1I6MID1_9BACT</name>
<organism evidence="2 3">
    <name type="scientific">Granulicella pectinivorans</name>
    <dbReference type="NCBI Taxonomy" id="474950"/>
    <lineage>
        <taxon>Bacteria</taxon>
        <taxon>Pseudomonadati</taxon>
        <taxon>Acidobacteriota</taxon>
        <taxon>Terriglobia</taxon>
        <taxon>Terriglobales</taxon>
        <taxon>Acidobacteriaceae</taxon>
        <taxon>Granulicella</taxon>
    </lineage>
</organism>